<dbReference type="InterPro" id="IPR035994">
    <property type="entry name" value="Nucleoside_phosphorylase_sf"/>
</dbReference>
<gene>
    <name evidence="3" type="ORF">HUJ06_018640</name>
</gene>
<evidence type="ECO:0000256" key="1">
    <source>
        <dbReference type="SAM" id="SignalP"/>
    </source>
</evidence>
<dbReference type="Gene3D" id="3.40.50.1580">
    <property type="entry name" value="Nucleoside phosphorylase domain"/>
    <property type="match status" value="1"/>
</dbReference>
<proteinExistence type="predicted"/>
<dbReference type="Proteomes" id="UP000607653">
    <property type="component" value="Unassembled WGS sequence"/>
</dbReference>
<dbReference type="InterPro" id="IPR000845">
    <property type="entry name" value="Nucleoside_phosphorylase_d"/>
</dbReference>
<dbReference type="SUPFAM" id="SSF53167">
    <property type="entry name" value="Purine and uridine phosphorylases"/>
    <property type="match status" value="1"/>
</dbReference>
<feature type="domain" description="Nucleoside phosphorylase" evidence="2">
    <location>
        <begin position="148"/>
        <end position="211"/>
    </location>
</feature>
<dbReference type="Pfam" id="PF01048">
    <property type="entry name" value="PNP_UDP_1"/>
    <property type="match status" value="1"/>
</dbReference>
<comment type="caution">
    <text evidence="3">The sequence shown here is derived from an EMBL/GenBank/DDBJ whole genome shotgun (WGS) entry which is preliminary data.</text>
</comment>
<feature type="signal peptide" evidence="1">
    <location>
        <begin position="1"/>
        <end position="25"/>
    </location>
</feature>
<dbReference type="PANTHER" id="PTHR21234">
    <property type="entry name" value="PURINE NUCLEOSIDE PHOSPHORYLASE"/>
    <property type="match status" value="1"/>
</dbReference>
<sequence>MAMKKIASSVVVALLSSLVVVCTSATPLKRRRSLGIIGQLNHEGPYLGLLTVYPPEEEAFFATGAFEPHPRHPFIDLSGRRFRIGKIHGKRVVYVRCGIGMVRFVFIVRIGIEISQNQNKMKIGFQFPSTNSTQMVGIGFLDPLPVPAFGVSSTDMESVSVVMTSLSNGFPVIVIRGLSDLAGGQTGRNTVQLFGPLAALNTAKVVIGFIKSLP</sequence>
<dbReference type="PANTHER" id="PTHR21234:SF30">
    <property type="entry name" value="PHOSPHORYLASE SUPERFAMILY PROTEIN"/>
    <property type="match status" value="1"/>
</dbReference>
<accession>A0A822ZUQ5</accession>
<evidence type="ECO:0000313" key="4">
    <source>
        <dbReference type="Proteomes" id="UP000607653"/>
    </source>
</evidence>
<dbReference type="GO" id="GO:0009116">
    <property type="term" value="P:nucleoside metabolic process"/>
    <property type="evidence" value="ECO:0007669"/>
    <property type="project" value="InterPro"/>
</dbReference>
<dbReference type="GO" id="GO:0003824">
    <property type="term" value="F:catalytic activity"/>
    <property type="evidence" value="ECO:0007669"/>
    <property type="project" value="InterPro"/>
</dbReference>
<organism evidence="3 4">
    <name type="scientific">Nelumbo nucifera</name>
    <name type="common">Sacred lotus</name>
    <dbReference type="NCBI Taxonomy" id="4432"/>
    <lineage>
        <taxon>Eukaryota</taxon>
        <taxon>Viridiplantae</taxon>
        <taxon>Streptophyta</taxon>
        <taxon>Embryophyta</taxon>
        <taxon>Tracheophyta</taxon>
        <taxon>Spermatophyta</taxon>
        <taxon>Magnoliopsida</taxon>
        <taxon>Proteales</taxon>
        <taxon>Nelumbonaceae</taxon>
        <taxon>Nelumbo</taxon>
    </lineage>
</organism>
<keyword evidence="1" id="KW-0732">Signal</keyword>
<dbReference type="EMBL" id="DUZY01000008">
    <property type="protein sequence ID" value="DAD48703.1"/>
    <property type="molecule type" value="Genomic_DNA"/>
</dbReference>
<name>A0A822ZUQ5_NELNU</name>
<protein>
    <recommendedName>
        <fullName evidence="2">Nucleoside phosphorylase domain-containing protein</fullName>
    </recommendedName>
</protein>
<evidence type="ECO:0000259" key="2">
    <source>
        <dbReference type="Pfam" id="PF01048"/>
    </source>
</evidence>
<keyword evidence="4" id="KW-1185">Reference proteome</keyword>
<reference evidence="3 4" key="1">
    <citation type="journal article" date="2020" name="Mol. Biol. Evol.">
        <title>Distinct Expression and Methylation Patterns for Genes with Different Fates following a Single Whole-Genome Duplication in Flowering Plants.</title>
        <authorList>
            <person name="Shi T."/>
            <person name="Rahmani R.S."/>
            <person name="Gugger P.F."/>
            <person name="Wang M."/>
            <person name="Li H."/>
            <person name="Zhang Y."/>
            <person name="Li Z."/>
            <person name="Wang Q."/>
            <person name="Van de Peer Y."/>
            <person name="Marchal K."/>
            <person name="Chen J."/>
        </authorList>
    </citation>
    <scope>NUCLEOTIDE SEQUENCE [LARGE SCALE GENOMIC DNA]</scope>
    <source>
        <tissue evidence="3">Leaf</tissue>
    </source>
</reference>
<evidence type="ECO:0000313" key="3">
    <source>
        <dbReference type="EMBL" id="DAD48703.1"/>
    </source>
</evidence>
<dbReference type="AlphaFoldDB" id="A0A822ZUQ5"/>
<feature type="chain" id="PRO_5033028795" description="Nucleoside phosphorylase domain-containing protein" evidence="1">
    <location>
        <begin position="26"/>
        <end position="214"/>
    </location>
</feature>